<keyword evidence="2" id="KW-1185">Reference proteome</keyword>
<name>A0AAD7ID20_9AGAR</name>
<sequence length="111" mass="11998">MIVLKLLCASKPKLQLLTTVIFCGRSEAAPVPPVTVLPAKAQSAVFRSDTGSIHSSCRRCFVWFTIFVVKEMGQESVQALRAERTQDVAKFSERVKQCGIAIVSGSTPTAA</sequence>
<protein>
    <submittedName>
        <fullName evidence="1">Uncharacterized protein</fullName>
    </submittedName>
</protein>
<gene>
    <name evidence="1" type="ORF">B0H16DRAFT_1464920</name>
</gene>
<dbReference type="Proteomes" id="UP001215598">
    <property type="component" value="Unassembled WGS sequence"/>
</dbReference>
<evidence type="ECO:0000313" key="2">
    <source>
        <dbReference type="Proteomes" id="UP001215598"/>
    </source>
</evidence>
<evidence type="ECO:0000313" key="1">
    <source>
        <dbReference type="EMBL" id="KAJ7740351.1"/>
    </source>
</evidence>
<reference evidence="1" key="1">
    <citation type="submission" date="2023-03" db="EMBL/GenBank/DDBJ databases">
        <title>Massive genome expansion in bonnet fungi (Mycena s.s.) driven by repeated elements and novel gene families across ecological guilds.</title>
        <authorList>
            <consortium name="Lawrence Berkeley National Laboratory"/>
            <person name="Harder C.B."/>
            <person name="Miyauchi S."/>
            <person name="Viragh M."/>
            <person name="Kuo A."/>
            <person name="Thoen E."/>
            <person name="Andreopoulos B."/>
            <person name="Lu D."/>
            <person name="Skrede I."/>
            <person name="Drula E."/>
            <person name="Henrissat B."/>
            <person name="Morin E."/>
            <person name="Kohler A."/>
            <person name="Barry K."/>
            <person name="LaButti K."/>
            <person name="Morin E."/>
            <person name="Salamov A."/>
            <person name="Lipzen A."/>
            <person name="Mereny Z."/>
            <person name="Hegedus B."/>
            <person name="Baldrian P."/>
            <person name="Stursova M."/>
            <person name="Weitz H."/>
            <person name="Taylor A."/>
            <person name="Grigoriev I.V."/>
            <person name="Nagy L.G."/>
            <person name="Martin F."/>
            <person name="Kauserud H."/>
        </authorList>
    </citation>
    <scope>NUCLEOTIDE SEQUENCE</scope>
    <source>
        <strain evidence="1">CBHHK182m</strain>
    </source>
</reference>
<proteinExistence type="predicted"/>
<organism evidence="1 2">
    <name type="scientific">Mycena metata</name>
    <dbReference type="NCBI Taxonomy" id="1033252"/>
    <lineage>
        <taxon>Eukaryota</taxon>
        <taxon>Fungi</taxon>
        <taxon>Dikarya</taxon>
        <taxon>Basidiomycota</taxon>
        <taxon>Agaricomycotina</taxon>
        <taxon>Agaricomycetes</taxon>
        <taxon>Agaricomycetidae</taxon>
        <taxon>Agaricales</taxon>
        <taxon>Marasmiineae</taxon>
        <taxon>Mycenaceae</taxon>
        <taxon>Mycena</taxon>
    </lineage>
</organism>
<dbReference type="AlphaFoldDB" id="A0AAD7ID20"/>
<accession>A0AAD7ID20</accession>
<comment type="caution">
    <text evidence="1">The sequence shown here is derived from an EMBL/GenBank/DDBJ whole genome shotgun (WGS) entry which is preliminary data.</text>
</comment>
<dbReference type="EMBL" id="JARKIB010000103">
    <property type="protein sequence ID" value="KAJ7740351.1"/>
    <property type="molecule type" value="Genomic_DNA"/>
</dbReference>